<dbReference type="Pfam" id="PF02926">
    <property type="entry name" value="THUMP"/>
    <property type="match status" value="1"/>
</dbReference>
<reference evidence="8" key="1">
    <citation type="submission" date="2021-06" db="EMBL/GenBank/DDBJ databases">
        <authorList>
            <consortium name="Wellcome Sanger Institute Data Sharing"/>
        </authorList>
    </citation>
    <scope>NUCLEOTIDE SEQUENCE [LARGE SCALE GENOMIC DNA]</scope>
</reference>
<evidence type="ECO:0000256" key="1">
    <source>
        <dbReference type="ARBA" id="ARBA00053258"/>
    </source>
</evidence>
<feature type="region of interest" description="Disordered" evidence="6">
    <location>
        <begin position="68"/>
        <end position="89"/>
    </location>
</feature>
<dbReference type="Gene3D" id="3.30.2300.10">
    <property type="entry name" value="THUMP superfamily"/>
    <property type="match status" value="1"/>
</dbReference>
<evidence type="ECO:0000256" key="3">
    <source>
        <dbReference type="ARBA" id="ARBA00065332"/>
    </source>
</evidence>
<evidence type="ECO:0000259" key="7">
    <source>
        <dbReference type="PROSITE" id="PS51165"/>
    </source>
</evidence>
<accession>A0A8C4SLJ6</accession>
<dbReference type="GO" id="GO:0003723">
    <property type="term" value="F:RNA binding"/>
    <property type="evidence" value="ECO:0007669"/>
    <property type="project" value="UniProtKB-UniRule"/>
</dbReference>
<dbReference type="GO" id="GO:0006400">
    <property type="term" value="P:tRNA modification"/>
    <property type="evidence" value="ECO:0007669"/>
    <property type="project" value="InterPro"/>
</dbReference>
<dbReference type="RefSeq" id="XP_028669712.1">
    <property type="nucleotide sequence ID" value="XM_028813879.2"/>
</dbReference>
<feature type="domain" description="THUMP" evidence="7">
    <location>
        <begin position="138"/>
        <end position="245"/>
    </location>
</feature>
<dbReference type="PROSITE" id="PS51165">
    <property type="entry name" value="THUMP"/>
    <property type="match status" value="1"/>
</dbReference>
<name>A0A8C4SLJ6_ERPCA</name>
<feature type="compositionally biased region" description="Polar residues" evidence="6">
    <location>
        <begin position="272"/>
        <end position="283"/>
    </location>
</feature>
<dbReference type="CTD" id="55623"/>
<comment type="function">
    <text evidence="1">Functions as a tRNA-binding adapter to mediate NAT10-dependent tRNA acetylation modifying cytidine to N4-acetylcytidine (ac4C).</text>
</comment>
<dbReference type="InterPro" id="IPR004114">
    <property type="entry name" value="THUMP_dom"/>
</dbReference>
<comment type="similarity">
    <text evidence="2">Belongs to the THUMPD1 family.</text>
</comment>
<evidence type="ECO:0000313" key="8">
    <source>
        <dbReference type="Ensembl" id="ENSECRP00000016485.1"/>
    </source>
</evidence>
<dbReference type="RefSeq" id="XP_028669711.1">
    <property type="nucleotide sequence ID" value="XM_028813878.2"/>
</dbReference>
<dbReference type="Proteomes" id="UP000694620">
    <property type="component" value="Chromosome 11"/>
</dbReference>
<dbReference type="Ensembl" id="ENSECRT00000016779.1">
    <property type="protein sequence ID" value="ENSECRP00000016485.1"/>
    <property type="gene ID" value="ENSECRG00000010975.1"/>
</dbReference>
<gene>
    <name evidence="8" type="primary">THUMPD1</name>
    <name evidence="8" type="synonym">thumpd1</name>
</gene>
<evidence type="ECO:0000256" key="2">
    <source>
        <dbReference type="ARBA" id="ARBA00060731"/>
    </source>
</evidence>
<dbReference type="CDD" id="cd11717">
    <property type="entry name" value="THUMP_THUMPD1_like"/>
    <property type="match status" value="1"/>
</dbReference>
<dbReference type="SMART" id="SM00981">
    <property type="entry name" value="THUMP"/>
    <property type="match status" value="1"/>
</dbReference>
<feature type="compositionally biased region" description="Acidic residues" evidence="6">
    <location>
        <begin position="77"/>
        <end position="87"/>
    </location>
</feature>
<keyword evidence="9" id="KW-1185">Reference proteome</keyword>
<evidence type="ECO:0000256" key="6">
    <source>
        <dbReference type="SAM" id="MobiDB-lite"/>
    </source>
</evidence>
<sequence>MAAVEESKKRKKKQYSNCAKKYKNYDELTVGMQGILITCNMKEKKCTAEAYSLLNEYADKLYGLEKFTEGEENKSSEDEEEEDDDAESSLKEEVKQINLSISKKQRRFQAMDSGANNVVFVRTQNIDPEKLVHHILQELHTTKKRKSRVIYRMLPVSGTCKAFLVDMEKYMSTFLEPWFKAPNQATFQIVFKARNNSHVKRDEVIKTLAALVSNMNPKNKVDLTNPEYSIVIEIIKNVCCVSVVRDYMLFRKFNLQEIVKSDTNQNHKEQMGSVTSSESCKQQAKQEEVGVTEEEKEEATDQKTNPNGSATEDKA</sequence>
<dbReference type="FunFam" id="3.30.2300.10:FF:000001">
    <property type="entry name" value="THUMP domain-containing protein 1"/>
    <property type="match status" value="1"/>
</dbReference>
<organism evidence="8 9">
    <name type="scientific">Erpetoichthys calabaricus</name>
    <name type="common">Rope fish</name>
    <name type="synonym">Calamoichthys calabaricus</name>
    <dbReference type="NCBI Taxonomy" id="27687"/>
    <lineage>
        <taxon>Eukaryota</taxon>
        <taxon>Metazoa</taxon>
        <taxon>Chordata</taxon>
        <taxon>Craniata</taxon>
        <taxon>Vertebrata</taxon>
        <taxon>Euteleostomi</taxon>
        <taxon>Actinopterygii</taxon>
        <taxon>Polypteriformes</taxon>
        <taxon>Polypteridae</taxon>
        <taxon>Erpetoichthys</taxon>
    </lineage>
</organism>
<feature type="compositionally biased region" description="Polar residues" evidence="6">
    <location>
        <begin position="302"/>
        <end position="315"/>
    </location>
</feature>
<dbReference type="GeneID" id="114660896"/>
<evidence type="ECO:0000256" key="4">
    <source>
        <dbReference type="ARBA" id="ARBA00074795"/>
    </source>
</evidence>
<protein>
    <recommendedName>
        <fullName evidence="4">THUMP domain-containing protein 1</fullName>
    </recommendedName>
</protein>
<proteinExistence type="inferred from homology"/>
<reference evidence="8" key="2">
    <citation type="submission" date="2025-08" db="UniProtKB">
        <authorList>
            <consortium name="Ensembl"/>
        </authorList>
    </citation>
    <scope>IDENTIFICATION</scope>
</reference>
<dbReference type="OrthoDB" id="367221at2759"/>
<dbReference type="AlphaFoldDB" id="A0A8C4SLJ6"/>
<comment type="subunit">
    <text evidence="3">Interacts with NAT10. Binds tRNA.</text>
</comment>
<evidence type="ECO:0000256" key="5">
    <source>
        <dbReference type="PROSITE-ProRule" id="PRU00529"/>
    </source>
</evidence>
<evidence type="ECO:0000313" key="9">
    <source>
        <dbReference type="Proteomes" id="UP000694620"/>
    </source>
</evidence>
<dbReference type="PANTHER" id="PTHR13452:SF10">
    <property type="entry name" value="THUMP DOMAIN-CONTAINING PROTEIN 1"/>
    <property type="match status" value="1"/>
</dbReference>
<reference evidence="8" key="3">
    <citation type="submission" date="2025-09" db="UniProtKB">
        <authorList>
            <consortium name="Ensembl"/>
        </authorList>
    </citation>
    <scope>IDENTIFICATION</scope>
</reference>
<feature type="region of interest" description="Disordered" evidence="6">
    <location>
        <begin position="264"/>
        <end position="315"/>
    </location>
</feature>
<dbReference type="InterPro" id="IPR040183">
    <property type="entry name" value="THUMPD1-like"/>
</dbReference>
<dbReference type="GeneTree" id="ENSGT00390000002365"/>
<dbReference type="SUPFAM" id="SSF143437">
    <property type="entry name" value="THUMP domain-like"/>
    <property type="match status" value="1"/>
</dbReference>
<keyword evidence="5" id="KW-0694">RNA-binding</keyword>
<dbReference type="PANTHER" id="PTHR13452">
    <property type="entry name" value="THUMP DOMAIN CONTAINING PROTEIN 1-RELATED"/>
    <property type="match status" value="1"/>
</dbReference>